<dbReference type="AlphaFoldDB" id="A0A5J9SZ65"/>
<organism evidence="2 3">
    <name type="scientific">Eragrostis curvula</name>
    <name type="common">weeping love grass</name>
    <dbReference type="NCBI Taxonomy" id="38414"/>
    <lineage>
        <taxon>Eukaryota</taxon>
        <taxon>Viridiplantae</taxon>
        <taxon>Streptophyta</taxon>
        <taxon>Embryophyta</taxon>
        <taxon>Tracheophyta</taxon>
        <taxon>Spermatophyta</taxon>
        <taxon>Magnoliopsida</taxon>
        <taxon>Liliopsida</taxon>
        <taxon>Poales</taxon>
        <taxon>Poaceae</taxon>
        <taxon>PACMAD clade</taxon>
        <taxon>Chloridoideae</taxon>
        <taxon>Eragrostideae</taxon>
        <taxon>Eragrostidinae</taxon>
        <taxon>Eragrostis</taxon>
    </lineage>
</organism>
<protein>
    <recommendedName>
        <fullName evidence="1">Replication protein A 70 kDa DNA-binding subunit B/D first OB fold domain-containing protein</fullName>
    </recommendedName>
</protein>
<name>A0A5J9SZ65_9POAL</name>
<gene>
    <name evidence="2" type="ORF">EJB05_50121</name>
</gene>
<dbReference type="SUPFAM" id="SSF50249">
    <property type="entry name" value="Nucleic acid-binding proteins"/>
    <property type="match status" value="1"/>
</dbReference>
<feature type="domain" description="Replication protein A 70 kDa DNA-binding subunit B/D first OB fold" evidence="1">
    <location>
        <begin position="3"/>
        <end position="51"/>
    </location>
</feature>
<accession>A0A5J9SZ65</accession>
<dbReference type="EMBL" id="RWGY01000071">
    <property type="protein sequence ID" value="TVU04305.1"/>
    <property type="molecule type" value="Genomic_DNA"/>
</dbReference>
<reference evidence="2 3" key="1">
    <citation type="journal article" date="2019" name="Sci. Rep.">
        <title>A high-quality genome of Eragrostis curvula grass provides insights into Poaceae evolution and supports new strategies to enhance forage quality.</title>
        <authorList>
            <person name="Carballo J."/>
            <person name="Santos B.A.C.M."/>
            <person name="Zappacosta D."/>
            <person name="Garbus I."/>
            <person name="Selva J.P."/>
            <person name="Gallo C.A."/>
            <person name="Diaz A."/>
            <person name="Albertini E."/>
            <person name="Caccamo M."/>
            <person name="Echenique V."/>
        </authorList>
    </citation>
    <scope>NUCLEOTIDE SEQUENCE [LARGE SCALE GENOMIC DNA]</scope>
    <source>
        <strain evidence="3">cv. Victoria</strain>
        <tissue evidence="2">Leaf</tissue>
    </source>
</reference>
<dbReference type="OrthoDB" id="671853at2759"/>
<proteinExistence type="predicted"/>
<evidence type="ECO:0000259" key="1">
    <source>
        <dbReference type="Pfam" id="PF02721"/>
    </source>
</evidence>
<keyword evidence="3" id="KW-1185">Reference proteome</keyword>
<dbReference type="InterPro" id="IPR012340">
    <property type="entry name" value="NA-bd_OB-fold"/>
</dbReference>
<dbReference type="Gene3D" id="2.40.50.140">
    <property type="entry name" value="Nucleic acid-binding proteins"/>
    <property type="match status" value="1"/>
</dbReference>
<dbReference type="Pfam" id="PF02721">
    <property type="entry name" value="DUF223"/>
    <property type="match status" value="1"/>
</dbReference>
<dbReference type="Proteomes" id="UP000324897">
    <property type="component" value="Unassembled WGS sequence"/>
</dbReference>
<evidence type="ECO:0000313" key="2">
    <source>
        <dbReference type="EMBL" id="TVU04305.1"/>
    </source>
</evidence>
<sequence length="55" mass="6230">MAFKKLSELTPKGPPCTIKVKVIRLWDSINNRTDELMSLDMILLDEKGDVLSGRI</sequence>
<comment type="caution">
    <text evidence="2">The sequence shown here is derived from an EMBL/GenBank/DDBJ whole genome shotgun (WGS) entry which is preliminary data.</text>
</comment>
<dbReference type="Gramene" id="TVU04305">
    <property type="protein sequence ID" value="TVU04305"/>
    <property type="gene ID" value="EJB05_50121"/>
</dbReference>
<evidence type="ECO:0000313" key="3">
    <source>
        <dbReference type="Proteomes" id="UP000324897"/>
    </source>
</evidence>
<dbReference type="InterPro" id="IPR003871">
    <property type="entry name" value="RFA1B/D_OB_1st"/>
</dbReference>